<keyword evidence="2" id="KW-1185">Reference proteome</keyword>
<dbReference type="EMBL" id="BAABDK010000001">
    <property type="protein sequence ID" value="GAA4022709.1"/>
    <property type="molecule type" value="Genomic_DNA"/>
</dbReference>
<dbReference type="RefSeq" id="WP_345049465.1">
    <property type="nucleotide sequence ID" value="NZ_BAABDK010000001.1"/>
</dbReference>
<organism evidence="1 2">
    <name type="scientific">Hymenobacter glaciei</name>
    <dbReference type="NCBI Taxonomy" id="877209"/>
    <lineage>
        <taxon>Bacteria</taxon>
        <taxon>Pseudomonadati</taxon>
        <taxon>Bacteroidota</taxon>
        <taxon>Cytophagia</taxon>
        <taxon>Cytophagales</taxon>
        <taxon>Hymenobacteraceae</taxon>
        <taxon>Hymenobacter</taxon>
    </lineage>
</organism>
<reference evidence="2" key="1">
    <citation type="journal article" date="2019" name="Int. J. Syst. Evol. Microbiol.">
        <title>The Global Catalogue of Microorganisms (GCM) 10K type strain sequencing project: providing services to taxonomists for standard genome sequencing and annotation.</title>
        <authorList>
            <consortium name="The Broad Institute Genomics Platform"/>
            <consortium name="The Broad Institute Genome Sequencing Center for Infectious Disease"/>
            <person name="Wu L."/>
            <person name="Ma J."/>
        </authorList>
    </citation>
    <scope>NUCLEOTIDE SEQUENCE [LARGE SCALE GENOMIC DNA]</scope>
    <source>
        <strain evidence="2">JCM 17225</strain>
    </source>
</reference>
<gene>
    <name evidence="1" type="ORF">GCM10022409_03120</name>
</gene>
<comment type="caution">
    <text evidence="1">The sequence shown here is derived from an EMBL/GenBank/DDBJ whole genome shotgun (WGS) entry which is preliminary data.</text>
</comment>
<name>A0ABP7T8T3_9BACT</name>
<evidence type="ECO:0000313" key="1">
    <source>
        <dbReference type="EMBL" id="GAA4022709.1"/>
    </source>
</evidence>
<proteinExistence type="predicted"/>
<sequence>MISRSGPARIWIRELAWLLGSWAFSWALLNQLLGYKYLWHPELDIQMHNTFFVF</sequence>
<protein>
    <submittedName>
        <fullName evidence="1">Uncharacterized protein</fullName>
    </submittedName>
</protein>
<dbReference type="Proteomes" id="UP001501469">
    <property type="component" value="Unassembled WGS sequence"/>
</dbReference>
<evidence type="ECO:0000313" key="2">
    <source>
        <dbReference type="Proteomes" id="UP001501469"/>
    </source>
</evidence>
<accession>A0ABP7T8T3</accession>